<keyword evidence="3" id="KW-0560">Oxidoreductase</keyword>
<keyword evidence="3" id="KW-0408">Iron</keyword>
<dbReference type="InterPro" id="IPR027443">
    <property type="entry name" value="IPNS-like_sf"/>
</dbReference>
<dbReference type="PROSITE" id="PS51471">
    <property type="entry name" value="FE2OG_OXY"/>
    <property type="match status" value="1"/>
</dbReference>
<dbReference type="InterPro" id="IPR005123">
    <property type="entry name" value="Oxoglu/Fe-dep_dioxygenase_dom"/>
</dbReference>
<dbReference type="EMBL" id="CP015163">
    <property type="protein sequence ID" value="AXB41654.1"/>
    <property type="molecule type" value="Genomic_DNA"/>
</dbReference>
<comment type="similarity">
    <text evidence="3">Belongs to the iron/ascorbate-dependent oxidoreductase family.</text>
</comment>
<dbReference type="PANTHER" id="PTHR47990">
    <property type="entry name" value="2-OXOGLUTARATE (2OG) AND FE(II)-DEPENDENT OXYGENASE SUPERFAMILY PROTEIN-RELATED"/>
    <property type="match status" value="1"/>
</dbReference>
<dbReference type="RefSeq" id="WP_113690925.1">
    <property type="nucleotide sequence ID" value="NZ_CP015163.1"/>
</dbReference>
<dbReference type="GO" id="GO:0016491">
    <property type="term" value="F:oxidoreductase activity"/>
    <property type="evidence" value="ECO:0007669"/>
    <property type="project" value="UniProtKB-KW"/>
</dbReference>
<name>A0A344L0T0_9PSEU</name>
<sequence length="310" mass="34498">MADSTVPVFTMTELREGTRQAEFREWTRRGVFYLTGYGATEQDHRLATDTAMDFFQHGTATEKQAVTTDIPTLRRGYSALEAESTAQVTNTGTYTDYSMSYSMGIGGNLFPSEKFEAVWTHYFDTLYRAAQETARLVLTAPGTYDGEDLDTLLDCDPVLRLRYFPEVPEHRAAEYEPRRMAPHYDLSIITFIHQTPCANGFVSLQAEIDGEMVSLPHIEDAVVVLCGAIAPLVTQGAVPAPNHHVVSPDVSRLKGSDRTSSVFFLRPSTDFTFSVPKARKYGLDVSLDMETATFGDWIGSNYVTMHSVTP</sequence>
<organism evidence="5 6">
    <name type="scientific">Amycolatopsis albispora</name>
    <dbReference type="NCBI Taxonomy" id="1804986"/>
    <lineage>
        <taxon>Bacteria</taxon>
        <taxon>Bacillati</taxon>
        <taxon>Actinomycetota</taxon>
        <taxon>Actinomycetes</taxon>
        <taxon>Pseudonocardiales</taxon>
        <taxon>Pseudonocardiaceae</taxon>
        <taxon>Amycolatopsis</taxon>
    </lineage>
</organism>
<keyword evidence="6" id="KW-1185">Reference proteome</keyword>
<gene>
    <name evidence="5" type="ORF">A4R43_03240</name>
</gene>
<comment type="pathway">
    <text evidence="1">Antibiotic biosynthesis.</text>
</comment>
<dbReference type="GO" id="GO:0017000">
    <property type="term" value="P:antibiotic biosynthetic process"/>
    <property type="evidence" value="ECO:0007669"/>
    <property type="project" value="UniProtKB-KW"/>
</dbReference>
<keyword evidence="2" id="KW-0045">Antibiotic biosynthesis</keyword>
<dbReference type="InterPro" id="IPR050231">
    <property type="entry name" value="Iron_ascorbate_oxido_reductase"/>
</dbReference>
<evidence type="ECO:0000256" key="2">
    <source>
        <dbReference type="ARBA" id="ARBA00023194"/>
    </source>
</evidence>
<dbReference type="KEGG" id="aab:A4R43_03240"/>
<dbReference type="GO" id="GO:0046872">
    <property type="term" value="F:metal ion binding"/>
    <property type="evidence" value="ECO:0007669"/>
    <property type="project" value="UniProtKB-KW"/>
</dbReference>
<dbReference type="Pfam" id="PF03171">
    <property type="entry name" value="2OG-FeII_Oxy"/>
    <property type="match status" value="1"/>
</dbReference>
<reference evidence="5 6" key="1">
    <citation type="submission" date="2016-04" db="EMBL/GenBank/DDBJ databases">
        <title>Complete genome sequence and analysis of deep-sea sediment isolate, Amycolatopsis sp. WP1.</title>
        <authorList>
            <person name="Wang H."/>
            <person name="Chen S."/>
            <person name="Wu Q."/>
        </authorList>
    </citation>
    <scope>NUCLEOTIDE SEQUENCE [LARGE SCALE GENOMIC DNA]</scope>
    <source>
        <strain evidence="5 6">WP1</strain>
    </source>
</reference>
<dbReference type="Proteomes" id="UP000250434">
    <property type="component" value="Chromosome"/>
</dbReference>
<evidence type="ECO:0000256" key="1">
    <source>
        <dbReference type="ARBA" id="ARBA00004792"/>
    </source>
</evidence>
<evidence type="ECO:0000313" key="5">
    <source>
        <dbReference type="EMBL" id="AXB41654.1"/>
    </source>
</evidence>
<evidence type="ECO:0000259" key="4">
    <source>
        <dbReference type="PROSITE" id="PS51471"/>
    </source>
</evidence>
<accession>A0A344L0T0</accession>
<proteinExistence type="inferred from homology"/>
<dbReference type="Gene3D" id="2.60.120.330">
    <property type="entry name" value="B-lactam Antibiotic, Isopenicillin N Synthase, Chain"/>
    <property type="match status" value="1"/>
</dbReference>
<evidence type="ECO:0000313" key="6">
    <source>
        <dbReference type="Proteomes" id="UP000250434"/>
    </source>
</evidence>
<keyword evidence="3" id="KW-0479">Metal-binding</keyword>
<dbReference type="AlphaFoldDB" id="A0A344L0T0"/>
<dbReference type="InterPro" id="IPR044861">
    <property type="entry name" value="IPNS-like_FE2OG_OXY"/>
</dbReference>
<evidence type="ECO:0000256" key="3">
    <source>
        <dbReference type="RuleBase" id="RU003682"/>
    </source>
</evidence>
<feature type="domain" description="Fe2OG dioxygenase" evidence="4">
    <location>
        <begin position="154"/>
        <end position="267"/>
    </location>
</feature>
<protein>
    <submittedName>
        <fullName evidence="5">Cephalosporin hydroxylase</fullName>
    </submittedName>
</protein>
<dbReference type="SUPFAM" id="SSF51197">
    <property type="entry name" value="Clavaminate synthase-like"/>
    <property type="match status" value="1"/>
</dbReference>
<dbReference type="OrthoDB" id="4021513at2"/>